<evidence type="ECO:0000256" key="2">
    <source>
        <dbReference type="ARBA" id="ARBA00009890"/>
    </source>
</evidence>
<keyword evidence="3 6" id="KW-0853">WD repeat</keyword>
<evidence type="ECO:0000313" key="9">
    <source>
        <dbReference type="Proteomes" id="UP001230268"/>
    </source>
</evidence>
<name>A0AAD8PGK0_BABGI</name>
<dbReference type="GO" id="GO:0031932">
    <property type="term" value="C:TORC2 complex"/>
    <property type="evidence" value="ECO:0007669"/>
    <property type="project" value="InterPro"/>
</dbReference>
<dbReference type="PROSITE" id="PS50294">
    <property type="entry name" value="WD_REPEATS_REGION"/>
    <property type="match status" value="1"/>
</dbReference>
<feature type="repeat" description="WD" evidence="6">
    <location>
        <begin position="264"/>
        <end position="306"/>
    </location>
</feature>
<dbReference type="SMART" id="SM00320">
    <property type="entry name" value="WD40"/>
    <property type="match status" value="5"/>
</dbReference>
<dbReference type="PROSITE" id="PS50082">
    <property type="entry name" value="WD_REPEATS_2"/>
    <property type="match status" value="1"/>
</dbReference>
<dbReference type="Gene3D" id="2.130.10.10">
    <property type="entry name" value="YVTN repeat-like/Quinoprotein amine dehydrogenase"/>
    <property type="match status" value="2"/>
</dbReference>
<dbReference type="Pfam" id="PF00400">
    <property type="entry name" value="WD40"/>
    <property type="match status" value="2"/>
</dbReference>
<dbReference type="GO" id="GO:0031931">
    <property type="term" value="C:TORC1 complex"/>
    <property type="evidence" value="ECO:0007669"/>
    <property type="project" value="InterPro"/>
</dbReference>
<comment type="subcellular location">
    <subcellularLocation>
        <location evidence="1">Nucleus</location>
        <location evidence="1">Nucleolus</location>
    </subcellularLocation>
</comment>
<dbReference type="InterPro" id="IPR012972">
    <property type="entry name" value="NLE"/>
</dbReference>
<evidence type="ECO:0000256" key="4">
    <source>
        <dbReference type="ARBA" id="ARBA00022737"/>
    </source>
</evidence>
<dbReference type="GO" id="GO:0032956">
    <property type="term" value="P:regulation of actin cytoskeleton organization"/>
    <property type="evidence" value="ECO:0007669"/>
    <property type="project" value="TreeGrafter"/>
</dbReference>
<evidence type="ECO:0000256" key="6">
    <source>
        <dbReference type="PROSITE-ProRule" id="PRU00221"/>
    </source>
</evidence>
<comment type="similarity">
    <text evidence="2">Belongs to the WD repeat LST8 family.</text>
</comment>
<keyword evidence="5" id="KW-0539">Nucleus</keyword>
<evidence type="ECO:0000259" key="7">
    <source>
        <dbReference type="Pfam" id="PF08154"/>
    </source>
</evidence>
<evidence type="ECO:0000256" key="1">
    <source>
        <dbReference type="ARBA" id="ARBA00004604"/>
    </source>
</evidence>
<protein>
    <submittedName>
        <fullName evidence="8">WD40 repeat containing protein</fullName>
    </submittedName>
</protein>
<sequence length="451" mass="49130">MEGGEKTQYAAEIHAELHNGSLPEYDLEDSSFLLPTKVDRAGLSRMINEMLGLEKHVVFDILFNDEPLRTSLAEKLEEKQIKSETTIKLVYTLAVTVPDEDEVDNLNDWISGIDRTNSGGYFATTCYDGNVALYGADGPTKIMEFVTPKKSATAIALRNGSELGSNIELVCGHINGLLEAYCVDPSGSNGSHTLIARSESDNNTISTIAISANGEYLAAAGYSKDILVYDNREVIKLCNESGIKSTPRGKRKIECNLISPTTTLSKHTKAVTCIKFLDSPEGVLLSSSIDWNISIWDVISGSLLSIYNCGKAITCFDFSEEHCELFTGHEEGTVGVWELRRKGDSAQPKTSDDFSSSTLVPRVSAATFERIVTAVKVNPRNSSMVAAISLDGCAVLLDKRFIKIPLQSVTFKDHADPDRGTGCSWISSHELICCTATGAVRSLSFKELKQN</sequence>
<dbReference type="GO" id="GO:0005730">
    <property type="term" value="C:nucleolus"/>
    <property type="evidence" value="ECO:0007669"/>
    <property type="project" value="UniProtKB-SubCell"/>
</dbReference>
<dbReference type="PROSITE" id="PS00678">
    <property type="entry name" value="WD_REPEATS_1"/>
    <property type="match status" value="1"/>
</dbReference>
<dbReference type="InterPro" id="IPR037588">
    <property type="entry name" value="MLST8"/>
</dbReference>
<dbReference type="AlphaFoldDB" id="A0AAD8PGK0"/>
<evidence type="ECO:0000256" key="5">
    <source>
        <dbReference type="ARBA" id="ARBA00023242"/>
    </source>
</evidence>
<dbReference type="InterPro" id="IPR001680">
    <property type="entry name" value="WD40_rpt"/>
</dbReference>
<dbReference type="EMBL" id="JAVEPI010000001">
    <property type="protein sequence ID" value="KAK1445110.1"/>
    <property type="molecule type" value="Genomic_DNA"/>
</dbReference>
<dbReference type="GO" id="GO:0031929">
    <property type="term" value="P:TOR signaling"/>
    <property type="evidence" value="ECO:0007669"/>
    <property type="project" value="InterPro"/>
</dbReference>
<evidence type="ECO:0000313" key="8">
    <source>
        <dbReference type="EMBL" id="KAK1445110.1"/>
    </source>
</evidence>
<evidence type="ECO:0000256" key="3">
    <source>
        <dbReference type="ARBA" id="ARBA00022574"/>
    </source>
</evidence>
<feature type="domain" description="NLE" evidence="7">
    <location>
        <begin position="24"/>
        <end position="74"/>
    </location>
</feature>
<gene>
    <name evidence="8" type="ORF">BgAZ_110160</name>
</gene>
<reference evidence="8" key="1">
    <citation type="submission" date="2023-08" db="EMBL/GenBank/DDBJ databases">
        <title>Draft sequence of the Babesia gibsoni genome.</title>
        <authorList>
            <person name="Yamagishi J.Y."/>
            <person name="Xuan X.X."/>
        </authorList>
    </citation>
    <scope>NUCLEOTIDE SEQUENCE</scope>
    <source>
        <strain evidence="8">Azabu</strain>
    </source>
</reference>
<organism evidence="8 9">
    <name type="scientific">Babesia gibsoni</name>
    <dbReference type="NCBI Taxonomy" id="33632"/>
    <lineage>
        <taxon>Eukaryota</taxon>
        <taxon>Sar</taxon>
        <taxon>Alveolata</taxon>
        <taxon>Apicomplexa</taxon>
        <taxon>Aconoidasida</taxon>
        <taxon>Piroplasmida</taxon>
        <taxon>Babesiidae</taxon>
        <taxon>Babesia</taxon>
    </lineage>
</organism>
<dbReference type="PANTHER" id="PTHR19842">
    <property type="entry name" value="G BETA-LIKE PROTEIN GBL"/>
    <property type="match status" value="1"/>
</dbReference>
<proteinExistence type="inferred from homology"/>
<dbReference type="SUPFAM" id="SSF50978">
    <property type="entry name" value="WD40 repeat-like"/>
    <property type="match status" value="1"/>
</dbReference>
<keyword evidence="4" id="KW-0677">Repeat</keyword>
<dbReference type="Pfam" id="PF08154">
    <property type="entry name" value="NLE"/>
    <property type="match status" value="1"/>
</dbReference>
<comment type="caution">
    <text evidence="8">The sequence shown here is derived from an EMBL/GenBank/DDBJ whole genome shotgun (WGS) entry which is preliminary data.</text>
</comment>
<dbReference type="Proteomes" id="UP001230268">
    <property type="component" value="Unassembled WGS sequence"/>
</dbReference>
<dbReference type="InterPro" id="IPR019775">
    <property type="entry name" value="WD40_repeat_CS"/>
</dbReference>
<dbReference type="InterPro" id="IPR015943">
    <property type="entry name" value="WD40/YVTN_repeat-like_dom_sf"/>
</dbReference>
<dbReference type="PANTHER" id="PTHR19842:SF0">
    <property type="entry name" value="TARGET OF RAPAMYCIN COMPLEX SUBUNIT LST8"/>
    <property type="match status" value="1"/>
</dbReference>
<accession>A0AAD8PGK0</accession>
<keyword evidence="9" id="KW-1185">Reference proteome</keyword>
<dbReference type="InterPro" id="IPR036322">
    <property type="entry name" value="WD40_repeat_dom_sf"/>
</dbReference>